<comment type="subcellular location">
    <subcellularLocation>
        <location evidence="1">Cell membrane</location>
        <topology evidence="1">Multi-pass membrane protein</topology>
    </subcellularLocation>
    <subcellularLocation>
        <location evidence="8">Membrane</location>
        <topology evidence="8">Multi-pass membrane protein</topology>
    </subcellularLocation>
</comment>
<feature type="domain" description="NADH:quinone oxidoreductase/Mrp antiporter transmembrane" evidence="10">
    <location>
        <begin position="124"/>
        <end position="419"/>
    </location>
</feature>
<keyword evidence="13" id="KW-1185">Reference proteome</keyword>
<feature type="transmembrane region" description="Helical" evidence="9">
    <location>
        <begin position="408"/>
        <end position="430"/>
    </location>
</feature>
<comment type="similarity">
    <text evidence="2">Belongs to the CPA3 antiporters (TC 2.A.63) subunit A family.</text>
</comment>
<sequence length="493" mass="56122">MFWVYLVLLLPLIIGIFSWISPNLKETERIHFWGSILFFFVGIRIIYQVYQKGPMISQNQYFYVDELSSWIMMMIVVIGFLSSIYSIGYIREEQERHSLNEKQYQRYYLFFHLFLMTMVLAVVSNNIGIMWVAIELTALVSALLVAHDRSGTSLEAAWKYLIIGSVGISFALIGVIFLYGAAVNQLGGTASALHWTNLYEMANILNPNYLKYAFLFILIGFGTKAGLAPMHFWLPDAHSQAPTPISALLSGVLLNTAIFGVLRVYSILYQVYHPVQWWLILFGVFTVVISVPFLLIQKDIKRLLAYSSVEHIGIIFFGLGIATPFAWYGAILHMLNHTLIKSMLFFSAGHMVVRYRSKWMNRIRGVYHNLPISGVLFLIGIFAITGSPPFNAFISEYHILLGGIDSGLALWTIIVFFSIILIFAGMFYYGSKMILGKNQEENLNKQIRKENRWMVSPMLILGFLVILFGTYIPAPIDQFIQRTIRILQGGGLS</sequence>
<feature type="domain" description="NADH-Ubiquinone oxidoreductase (complex I) chain 5 N-terminal" evidence="11">
    <location>
        <begin position="62"/>
        <end position="96"/>
    </location>
</feature>
<dbReference type="InterPro" id="IPR052175">
    <property type="entry name" value="ComplexI-like_HydComp"/>
</dbReference>
<evidence type="ECO:0000256" key="3">
    <source>
        <dbReference type="ARBA" id="ARBA00022475"/>
    </source>
</evidence>
<dbReference type="InterPro" id="IPR001750">
    <property type="entry name" value="ND/Mrp_TM"/>
</dbReference>
<dbReference type="PRINTS" id="PR01437">
    <property type="entry name" value="NUOXDRDTASE4"/>
</dbReference>
<dbReference type="Pfam" id="PF00662">
    <property type="entry name" value="Proton_antipo_N"/>
    <property type="match status" value="1"/>
</dbReference>
<dbReference type="PANTHER" id="PTHR42682">
    <property type="entry name" value="HYDROGENASE-4 COMPONENT F"/>
    <property type="match status" value="1"/>
</dbReference>
<feature type="transmembrane region" description="Helical" evidence="9">
    <location>
        <begin position="158"/>
        <end position="182"/>
    </location>
</feature>
<evidence type="ECO:0000256" key="9">
    <source>
        <dbReference type="SAM" id="Phobius"/>
    </source>
</evidence>
<evidence type="ECO:0000313" key="12">
    <source>
        <dbReference type="EMBL" id="KXG44150.1"/>
    </source>
</evidence>
<reference evidence="12 13" key="1">
    <citation type="submission" date="2016-02" db="EMBL/GenBank/DDBJ databases">
        <title>Draft Genome for Tepidibacillus decaturensis nov. sp. Strain Z9, an Anaerobic, Moderately Thermophilic and Heterotrophic Bacterium from Deep Subsurface of the Illinois Basin, USA.</title>
        <authorList>
            <person name="Dong Y."/>
            <person name="Chang J.Y."/>
            <person name="Sanford R."/>
            <person name="Fouke B.W."/>
        </authorList>
    </citation>
    <scope>NUCLEOTIDE SEQUENCE [LARGE SCALE GENOMIC DNA]</scope>
    <source>
        <strain evidence="12 13">Z9</strain>
    </source>
</reference>
<evidence type="ECO:0000313" key="13">
    <source>
        <dbReference type="Proteomes" id="UP000070352"/>
    </source>
</evidence>
<feature type="transmembrane region" description="Helical" evidence="9">
    <location>
        <begin position="275"/>
        <end position="296"/>
    </location>
</feature>
<dbReference type="InterPro" id="IPR001516">
    <property type="entry name" value="Proton_antipo_N"/>
</dbReference>
<dbReference type="Proteomes" id="UP000070352">
    <property type="component" value="Unassembled WGS sequence"/>
</dbReference>
<dbReference type="GO" id="GO:0005886">
    <property type="term" value="C:plasma membrane"/>
    <property type="evidence" value="ECO:0007669"/>
    <property type="project" value="UniProtKB-SubCell"/>
</dbReference>
<keyword evidence="7 9" id="KW-0472">Membrane</keyword>
<evidence type="ECO:0000259" key="10">
    <source>
        <dbReference type="Pfam" id="PF00361"/>
    </source>
</evidence>
<feature type="transmembrane region" description="Helical" evidence="9">
    <location>
        <begin position="365"/>
        <end position="388"/>
    </location>
</feature>
<feature type="transmembrane region" description="Helical" evidence="9">
    <location>
        <begin position="451"/>
        <end position="472"/>
    </location>
</feature>
<keyword evidence="6" id="KW-0560">Oxidoreductase</keyword>
<dbReference type="RefSeq" id="WP_068725517.1">
    <property type="nucleotide sequence ID" value="NZ_LSKU01000001.1"/>
</dbReference>
<dbReference type="OrthoDB" id="9811718at2"/>
<evidence type="ECO:0000256" key="4">
    <source>
        <dbReference type="ARBA" id="ARBA00022692"/>
    </source>
</evidence>
<evidence type="ECO:0000256" key="2">
    <source>
        <dbReference type="ARBA" id="ARBA00008483"/>
    </source>
</evidence>
<evidence type="ECO:0000256" key="6">
    <source>
        <dbReference type="ARBA" id="ARBA00023002"/>
    </source>
</evidence>
<gene>
    <name evidence="12" type="ORF">U473_09155</name>
</gene>
<feature type="transmembrane region" description="Helical" evidence="9">
    <location>
        <begin position="31"/>
        <end position="50"/>
    </location>
</feature>
<feature type="transmembrane region" description="Helical" evidence="9">
    <location>
        <begin position="107"/>
        <end position="123"/>
    </location>
</feature>
<organism evidence="12 13">
    <name type="scientific">Tepidibacillus decaturensis</name>
    <dbReference type="NCBI Taxonomy" id="1413211"/>
    <lineage>
        <taxon>Bacteria</taxon>
        <taxon>Bacillati</taxon>
        <taxon>Bacillota</taxon>
        <taxon>Bacilli</taxon>
        <taxon>Bacillales</taxon>
        <taxon>Bacillaceae</taxon>
        <taxon>Tepidibacillus</taxon>
    </lineage>
</organism>
<keyword evidence="4 8" id="KW-0812">Transmembrane</keyword>
<keyword evidence="5 9" id="KW-1133">Transmembrane helix</keyword>
<keyword evidence="3" id="KW-1003">Cell membrane</keyword>
<feature type="transmembrane region" description="Helical" evidence="9">
    <location>
        <begin position="6"/>
        <end position="24"/>
    </location>
</feature>
<evidence type="ECO:0000256" key="5">
    <source>
        <dbReference type="ARBA" id="ARBA00022989"/>
    </source>
</evidence>
<dbReference type="AlphaFoldDB" id="A0A135L5E2"/>
<evidence type="ECO:0000256" key="1">
    <source>
        <dbReference type="ARBA" id="ARBA00004651"/>
    </source>
</evidence>
<dbReference type="GO" id="GO:0008137">
    <property type="term" value="F:NADH dehydrogenase (ubiquinone) activity"/>
    <property type="evidence" value="ECO:0007669"/>
    <property type="project" value="InterPro"/>
</dbReference>
<evidence type="ECO:0000256" key="7">
    <source>
        <dbReference type="ARBA" id="ARBA00023136"/>
    </source>
</evidence>
<comment type="caution">
    <text evidence="12">The sequence shown here is derived from an EMBL/GenBank/DDBJ whole genome shotgun (WGS) entry which is preliminary data.</text>
</comment>
<feature type="transmembrane region" description="Helical" evidence="9">
    <location>
        <begin position="70"/>
        <end position="87"/>
    </location>
</feature>
<feature type="transmembrane region" description="Helical" evidence="9">
    <location>
        <begin position="303"/>
        <end position="328"/>
    </location>
</feature>
<proteinExistence type="inferred from homology"/>
<dbReference type="GO" id="GO:0016491">
    <property type="term" value="F:oxidoreductase activity"/>
    <property type="evidence" value="ECO:0007669"/>
    <property type="project" value="UniProtKB-KW"/>
</dbReference>
<dbReference type="GO" id="GO:0042773">
    <property type="term" value="P:ATP synthesis coupled electron transport"/>
    <property type="evidence" value="ECO:0007669"/>
    <property type="project" value="InterPro"/>
</dbReference>
<accession>A0A135L5E2</accession>
<dbReference type="STRING" id="1413211.U473_09155"/>
<protein>
    <recommendedName>
        <fullName evidence="14">NADH:quinone oxidoreductase/Mrp antiporter membrane subunit domain-containing protein</fullName>
    </recommendedName>
</protein>
<evidence type="ECO:0000259" key="11">
    <source>
        <dbReference type="Pfam" id="PF00662"/>
    </source>
</evidence>
<evidence type="ECO:0000256" key="8">
    <source>
        <dbReference type="RuleBase" id="RU000320"/>
    </source>
</evidence>
<evidence type="ECO:0008006" key="14">
    <source>
        <dbReference type="Google" id="ProtNLM"/>
    </source>
</evidence>
<dbReference type="InterPro" id="IPR003918">
    <property type="entry name" value="NADH_UbQ_OxRdtase"/>
</dbReference>
<dbReference type="PANTHER" id="PTHR42682:SF5">
    <property type="entry name" value="HYDROGENASE-4 COMPONENT F"/>
    <property type="match status" value="1"/>
</dbReference>
<feature type="transmembrane region" description="Helical" evidence="9">
    <location>
        <begin position="246"/>
        <end position="269"/>
    </location>
</feature>
<dbReference type="EMBL" id="LSKU01000001">
    <property type="protein sequence ID" value="KXG44150.1"/>
    <property type="molecule type" value="Genomic_DNA"/>
</dbReference>
<name>A0A135L5E2_9BACI</name>
<feature type="transmembrane region" description="Helical" evidence="9">
    <location>
        <begin position="212"/>
        <end position="234"/>
    </location>
</feature>
<dbReference type="Pfam" id="PF00361">
    <property type="entry name" value="Proton_antipo_M"/>
    <property type="match status" value="1"/>
</dbReference>